<reference evidence="2" key="1">
    <citation type="submission" date="2016-07" db="EMBL/GenBank/DDBJ databases">
        <title>Phaeobacter portensis sp. nov., a tropodithietic acid producing bacterium isolated from a German harbor.</title>
        <authorList>
            <person name="Freese H.M."/>
            <person name="Bunk B."/>
            <person name="Breider S."/>
            <person name="Brinkhoff T."/>
        </authorList>
    </citation>
    <scope>NUCLEOTIDE SEQUENCE [LARGE SCALE GENOMIC DNA]</scope>
    <source>
        <strain evidence="2">P97</strain>
    </source>
</reference>
<dbReference type="Proteomes" id="UP000183859">
    <property type="component" value="Chromosome"/>
</dbReference>
<sequence length="120" mass="13449">MTTFIPKAVQDALDAARLEGMKHKSRLRVAVDDHVFPVLSMWKDGFSVEVADVPQLRGLVDLYDGTHHLSQCLIVASDEESGEMRYEFKRATVVTDSAPLDFYRAPDAPVALIAQDELRF</sequence>
<name>A0A1L3I0Y6_9RHOB</name>
<accession>A0A1L3I0Y6</accession>
<dbReference type="AlphaFoldDB" id="A0A1L3I0Y6"/>
<protein>
    <submittedName>
        <fullName evidence="1">Uncharacterized protein</fullName>
    </submittedName>
</protein>
<organism evidence="1 2">
    <name type="scientific">Phaeobacter porticola</name>
    <dbReference type="NCBI Taxonomy" id="1844006"/>
    <lineage>
        <taxon>Bacteria</taxon>
        <taxon>Pseudomonadati</taxon>
        <taxon>Pseudomonadota</taxon>
        <taxon>Alphaproteobacteria</taxon>
        <taxon>Rhodobacterales</taxon>
        <taxon>Roseobacteraceae</taxon>
        <taxon>Phaeobacter</taxon>
    </lineage>
</organism>
<dbReference type="KEGG" id="php:PhaeoP97_00312"/>
<dbReference type="OrthoDB" id="7658488at2"/>
<evidence type="ECO:0000313" key="2">
    <source>
        <dbReference type="Proteomes" id="UP000183859"/>
    </source>
</evidence>
<dbReference type="EMBL" id="CP016364">
    <property type="protein sequence ID" value="APG45763.1"/>
    <property type="molecule type" value="Genomic_DNA"/>
</dbReference>
<dbReference type="STRING" id="1844006.PhaeoP97_00312"/>
<gene>
    <name evidence="1" type="ORF">PhaeoP97_00312</name>
</gene>
<keyword evidence="2" id="KW-1185">Reference proteome</keyword>
<evidence type="ECO:0000313" key="1">
    <source>
        <dbReference type="EMBL" id="APG45763.1"/>
    </source>
</evidence>
<proteinExistence type="predicted"/>
<dbReference type="RefSeq" id="WP_072503574.1">
    <property type="nucleotide sequence ID" value="NZ_CP016364.1"/>
</dbReference>